<organism evidence="2 3">
    <name type="scientific">Halolamina litorea</name>
    <dbReference type="NCBI Taxonomy" id="1515593"/>
    <lineage>
        <taxon>Archaea</taxon>
        <taxon>Methanobacteriati</taxon>
        <taxon>Methanobacteriota</taxon>
        <taxon>Stenosarchaea group</taxon>
        <taxon>Halobacteria</taxon>
        <taxon>Halobacteriales</taxon>
        <taxon>Haloferacaceae</taxon>
    </lineage>
</organism>
<name>A0ABD6BUL3_9EURY</name>
<protein>
    <submittedName>
        <fullName evidence="2">Uncharacterized protein</fullName>
    </submittedName>
</protein>
<reference evidence="2 3" key="1">
    <citation type="journal article" date="2019" name="Int. J. Syst. Evol. Microbiol.">
        <title>The Global Catalogue of Microorganisms (GCM) 10K type strain sequencing project: providing services to taxonomists for standard genome sequencing and annotation.</title>
        <authorList>
            <consortium name="The Broad Institute Genomics Platform"/>
            <consortium name="The Broad Institute Genome Sequencing Center for Infectious Disease"/>
            <person name="Wu L."/>
            <person name="Ma J."/>
        </authorList>
    </citation>
    <scope>NUCLEOTIDE SEQUENCE [LARGE SCALE GENOMIC DNA]</scope>
    <source>
        <strain evidence="2 3">CGMCC 1.12859</strain>
    </source>
</reference>
<dbReference type="RefSeq" id="WP_267645026.1">
    <property type="nucleotide sequence ID" value="NZ_JANHGR010000001.1"/>
</dbReference>
<keyword evidence="1" id="KW-1133">Transmembrane helix</keyword>
<dbReference type="AlphaFoldDB" id="A0ABD6BUL3"/>
<feature type="transmembrane region" description="Helical" evidence="1">
    <location>
        <begin position="12"/>
        <end position="40"/>
    </location>
</feature>
<accession>A0ABD6BUL3</accession>
<keyword evidence="1" id="KW-0472">Membrane</keyword>
<proteinExistence type="predicted"/>
<gene>
    <name evidence="2" type="ORF">ACFSAU_14910</name>
</gene>
<evidence type="ECO:0000313" key="2">
    <source>
        <dbReference type="EMBL" id="MFD1568784.1"/>
    </source>
</evidence>
<dbReference type="Proteomes" id="UP001597139">
    <property type="component" value="Unassembled WGS sequence"/>
</dbReference>
<keyword evidence="3" id="KW-1185">Reference proteome</keyword>
<sequence>MPRDSFVSFRTLALFVLVPPLAVVALLLLPLTLLVLAVLYSRGAHEARLESATERSRGPTEN</sequence>
<keyword evidence="1" id="KW-0812">Transmembrane</keyword>
<dbReference type="EMBL" id="JBHUCZ010000021">
    <property type="protein sequence ID" value="MFD1568784.1"/>
    <property type="molecule type" value="Genomic_DNA"/>
</dbReference>
<comment type="caution">
    <text evidence="2">The sequence shown here is derived from an EMBL/GenBank/DDBJ whole genome shotgun (WGS) entry which is preliminary data.</text>
</comment>
<evidence type="ECO:0000313" key="3">
    <source>
        <dbReference type="Proteomes" id="UP001597139"/>
    </source>
</evidence>
<evidence type="ECO:0000256" key="1">
    <source>
        <dbReference type="SAM" id="Phobius"/>
    </source>
</evidence>